<organism evidence="1 2">
    <name type="scientific">Chimaeribacter arupi</name>
    <dbReference type="NCBI Taxonomy" id="2060066"/>
    <lineage>
        <taxon>Bacteria</taxon>
        <taxon>Pseudomonadati</taxon>
        <taxon>Pseudomonadota</taxon>
        <taxon>Gammaproteobacteria</taxon>
        <taxon>Enterobacterales</taxon>
        <taxon>Yersiniaceae</taxon>
        <taxon>Chimaeribacter</taxon>
    </lineage>
</organism>
<accession>A0A2N5EN99</accession>
<dbReference type="AlphaFoldDB" id="A0A2N5EN99"/>
<dbReference type="OrthoDB" id="6423259at2"/>
<dbReference type="Proteomes" id="UP000234626">
    <property type="component" value="Unassembled WGS sequence"/>
</dbReference>
<dbReference type="SUPFAM" id="SSF63380">
    <property type="entry name" value="Riboflavin synthase domain-like"/>
    <property type="match status" value="1"/>
</dbReference>
<reference evidence="1 2" key="1">
    <citation type="submission" date="2017-12" db="EMBL/GenBank/DDBJ databases">
        <title>Characterization of six clinical isolates of Enterochimera gen. nov., a novel genus of the Yersiniaciae family and the three species Enterochimera arupensis sp. nov., Enterochimera coloradensis sp. nov, and Enterochimera californica sp. nov.</title>
        <authorList>
            <person name="Rossi A."/>
            <person name="Fisher M."/>
        </authorList>
    </citation>
    <scope>NUCLEOTIDE SEQUENCE [LARGE SCALE GENOMIC DNA]</scope>
    <source>
        <strain evidence="1 2">2016Iso1</strain>
    </source>
</reference>
<dbReference type="RefSeq" id="WP_101834649.1">
    <property type="nucleotide sequence ID" value="NZ_PJZK01000008.1"/>
</dbReference>
<protein>
    <recommendedName>
        <fullName evidence="3">FAD-binding FR-type domain-containing protein</fullName>
    </recommendedName>
</protein>
<proteinExistence type="predicted"/>
<gene>
    <name evidence="1" type="ORF">CYR34_09630</name>
</gene>
<dbReference type="InterPro" id="IPR017938">
    <property type="entry name" value="Riboflavin_synthase-like_b-brl"/>
</dbReference>
<evidence type="ECO:0008006" key="3">
    <source>
        <dbReference type="Google" id="ProtNLM"/>
    </source>
</evidence>
<comment type="caution">
    <text evidence="1">The sequence shown here is derived from an EMBL/GenBank/DDBJ whole genome shotgun (WGS) entry which is preliminary data.</text>
</comment>
<evidence type="ECO:0000313" key="2">
    <source>
        <dbReference type="Proteomes" id="UP000234626"/>
    </source>
</evidence>
<sequence length="236" mass="26731">MVCDSQHVLLKALSAEAEKIDPYTYIVKISVVGFTHLPGQYVMIRCGKGPGRYFSVLSRKGPYSDNDPAVVELLIRFNEWLSASHKIILDILSGEEIYISEACGHAYWRRSDYGNVLIACDSGYSYVRGIAEYIAGNESKQPTLLISINETGHTPFDMPYLNTLIEKSADFRFMSIEEAYAGRNNSFITHVLQQIHEPHFSLSNFYIGSGRNFFQMLKDKLCLMGVNQQRIISDNH</sequence>
<dbReference type="EMBL" id="PJZK01000008">
    <property type="protein sequence ID" value="PLR50153.1"/>
    <property type="molecule type" value="Genomic_DNA"/>
</dbReference>
<dbReference type="Gene3D" id="2.40.30.10">
    <property type="entry name" value="Translation factors"/>
    <property type="match status" value="1"/>
</dbReference>
<keyword evidence="2" id="KW-1185">Reference proteome</keyword>
<name>A0A2N5EN99_9GAMM</name>
<evidence type="ECO:0000313" key="1">
    <source>
        <dbReference type="EMBL" id="PLR50153.1"/>
    </source>
</evidence>